<keyword evidence="2 5" id="KW-0808">Transferase</keyword>
<accession>C7GFK4</accession>
<organism evidence="5 6">
    <name type="scientific">Roseburia intestinalis L1-82</name>
    <dbReference type="NCBI Taxonomy" id="536231"/>
    <lineage>
        <taxon>Bacteria</taxon>
        <taxon>Bacillati</taxon>
        <taxon>Bacillota</taxon>
        <taxon>Clostridia</taxon>
        <taxon>Lachnospirales</taxon>
        <taxon>Lachnospiraceae</taxon>
        <taxon>Roseburia</taxon>
    </lineage>
</organism>
<dbReference type="Pfam" id="PF06165">
    <property type="entry name" value="GH94_b-supersand"/>
    <property type="match status" value="1"/>
</dbReference>
<dbReference type="PANTHER" id="PTHR37469">
    <property type="entry name" value="CELLOBIONIC ACID PHOSPHORYLASE-RELATED"/>
    <property type="match status" value="1"/>
</dbReference>
<dbReference type="AlphaFoldDB" id="C7GFK4"/>
<proteinExistence type="predicted"/>
<dbReference type="Gene3D" id="2.70.98.40">
    <property type="entry name" value="Glycoside hydrolase, family 65, N-terminal domain"/>
    <property type="match status" value="1"/>
</dbReference>
<reference evidence="5 6" key="1">
    <citation type="submission" date="2009-08" db="EMBL/GenBank/DDBJ databases">
        <authorList>
            <person name="Weinstock G."/>
            <person name="Sodergren E."/>
            <person name="Clifton S."/>
            <person name="Fulton L."/>
            <person name="Fulton B."/>
            <person name="Courtney L."/>
            <person name="Fronick C."/>
            <person name="Harrison M."/>
            <person name="Strong C."/>
            <person name="Farmer C."/>
            <person name="Delahaunty K."/>
            <person name="Markovic C."/>
            <person name="Hall O."/>
            <person name="Minx P."/>
            <person name="Tomlinson C."/>
            <person name="Mitreva M."/>
            <person name="Nelson J."/>
            <person name="Hou S."/>
            <person name="Wollam A."/>
            <person name="Pepin K.H."/>
            <person name="Johnson M."/>
            <person name="Bhonagiri V."/>
            <person name="Nash W.E."/>
            <person name="Warren W."/>
            <person name="Chinwalla A."/>
            <person name="Mardis E.R."/>
            <person name="Wilson R.K."/>
        </authorList>
    </citation>
    <scope>NUCLEOTIDE SEQUENCE [LARGE SCALE GENOMIC DNA]</scope>
    <source>
        <strain evidence="5 6">L1-82</strain>
    </source>
</reference>
<dbReference type="GO" id="GO:0030246">
    <property type="term" value="F:carbohydrate binding"/>
    <property type="evidence" value="ECO:0007669"/>
    <property type="project" value="InterPro"/>
</dbReference>
<protein>
    <submittedName>
        <fullName evidence="5">Glycosyltransferase family 36</fullName>
    </submittedName>
</protein>
<dbReference type="Pfam" id="PF17167">
    <property type="entry name" value="Glyco_hydro_94"/>
    <property type="match status" value="1"/>
</dbReference>
<evidence type="ECO:0000313" key="5">
    <source>
        <dbReference type="EMBL" id="EEU99394.1"/>
    </source>
</evidence>
<dbReference type="EMBL" id="ABYJ02000210">
    <property type="protein sequence ID" value="EEU99394.1"/>
    <property type="molecule type" value="Genomic_DNA"/>
</dbReference>
<gene>
    <name evidence="5" type="ORF">ROSINTL182_08711</name>
</gene>
<dbReference type="Proteomes" id="UP000004828">
    <property type="component" value="Unassembled WGS sequence"/>
</dbReference>
<dbReference type="InterPro" id="IPR011013">
    <property type="entry name" value="Gal_mutarotase_sf_dom"/>
</dbReference>
<dbReference type="InterPro" id="IPR012341">
    <property type="entry name" value="6hp_glycosidase-like_sf"/>
</dbReference>
<name>C7GFK4_9FIRM</name>
<dbReference type="InterPro" id="IPR010383">
    <property type="entry name" value="Glyco_hydrolase_94_b-supersand"/>
</dbReference>
<feature type="domain" description="Glycosyl hydrolase 94 supersandwich" evidence="3">
    <location>
        <begin position="15"/>
        <end position="298"/>
    </location>
</feature>
<dbReference type="SUPFAM" id="SSF48208">
    <property type="entry name" value="Six-hairpin glycosidases"/>
    <property type="match status" value="1"/>
</dbReference>
<evidence type="ECO:0000259" key="4">
    <source>
        <dbReference type="Pfam" id="PF17167"/>
    </source>
</evidence>
<evidence type="ECO:0000256" key="1">
    <source>
        <dbReference type="ARBA" id="ARBA00022676"/>
    </source>
</evidence>
<evidence type="ECO:0000313" key="6">
    <source>
        <dbReference type="Proteomes" id="UP000004828"/>
    </source>
</evidence>
<evidence type="ECO:0000259" key="3">
    <source>
        <dbReference type="Pfam" id="PF06165"/>
    </source>
</evidence>
<dbReference type="SUPFAM" id="SSF74650">
    <property type="entry name" value="Galactose mutarotase-like"/>
    <property type="match status" value="1"/>
</dbReference>
<dbReference type="InterPro" id="IPR037018">
    <property type="entry name" value="GH65_N"/>
</dbReference>
<dbReference type="InterPro" id="IPR008928">
    <property type="entry name" value="6-hairpin_glycosidase_sf"/>
</dbReference>
<dbReference type="GO" id="GO:0016757">
    <property type="term" value="F:glycosyltransferase activity"/>
    <property type="evidence" value="ECO:0007669"/>
    <property type="project" value="UniProtKB-KW"/>
</dbReference>
<dbReference type="Gene3D" id="1.20.890.20">
    <property type="entry name" value="mpn423 like domain"/>
    <property type="match status" value="1"/>
</dbReference>
<dbReference type="InterPro" id="IPR033432">
    <property type="entry name" value="GH94_catalytic"/>
</dbReference>
<dbReference type="PANTHER" id="PTHR37469:SF3">
    <property type="entry name" value="PUTATIVE-RELATED"/>
    <property type="match status" value="1"/>
</dbReference>
<feature type="domain" description="Glycosyl hydrolase 94 catalytic" evidence="4">
    <location>
        <begin position="313"/>
        <end position="731"/>
    </location>
</feature>
<sequence length="808" mass="91856">MEGSMKYGYFDESKKEYVITRPDTPAPWVNYLGSPEYGAIISNNAGGYSFAKSGANGRILRYVFNQFDEPGRYIYIRDNENRDYWSASWQPVGKSLDTYKSECHHGTAYTKMKAVYDGISSEVRYYVPLDQSYEVWNLGITNDSDRERELTVTGYAEFTNNSNYEQDQVNLQYSQFITRTVFCENRIRQMIHANLDKIENGKEIDHKTVINRFFGLAGAKADSWCGEKEEFLGRYHGYGNPKGVEDGVLNNRGNYNENGCGAISTVLHLKPGETREIAFLVGMKEDDEAAEIVAGYENTEEVCKKELEELTAYWHGKLSHFQVKTPSKEFDTMINTWNAYNCFMTFIWSRAASFTYCGLRNGYGYRDTVQDIQGVIHLAPEMAVDKIRFMLSAQVDNGGGLPLVKFTHNPGHEDTPDDASYVQETGHPAYRADDALWLFPTVYKYVSETGDTAFMDEVIPFANKDEGTVYEHLKRAIDFSMNHLGKHSMPAGLYADWNDCLRLGKDGESTFVAFQFYYAMTILRIFAEHKKDTEYIAFLDENQKKLGNLIQELCWDEDRFIRGFTESGETIGKRTDPEANMWLNPQSWAVISGLADEKQADCALQQVYDRLNTEYGAILMDPPYHEHAFDGALAVIYNAGTKENAGIFSQSQGWIILAEALRGHGERAFTYFMENAPAAQNDKAEIRRLEPYCYGQFTEGKDSPNFGRSHVHWLTGTASTVMVGCVEGILGMRPDLYGLRIAPSIPKEWEMFEIDKDFRGCHLHITVKNPGHAESGCKKLFVNGQEMKDNYIPQTVLTDETDIELIMS</sequence>
<comment type="caution">
    <text evidence="5">The sequence shown here is derived from an EMBL/GenBank/DDBJ whole genome shotgun (WGS) entry which is preliminary data.</text>
</comment>
<dbReference type="InterPro" id="IPR037828">
    <property type="entry name" value="GH94N_ChBP"/>
</dbReference>
<keyword evidence="1" id="KW-0328">Glycosyltransferase</keyword>
<dbReference type="Gene3D" id="1.50.10.10">
    <property type="match status" value="1"/>
</dbReference>
<dbReference type="CDD" id="cd11755">
    <property type="entry name" value="GH94N_ChBP_like"/>
    <property type="match status" value="1"/>
</dbReference>
<dbReference type="GO" id="GO:0005975">
    <property type="term" value="P:carbohydrate metabolic process"/>
    <property type="evidence" value="ECO:0007669"/>
    <property type="project" value="InterPro"/>
</dbReference>
<evidence type="ECO:0000256" key="2">
    <source>
        <dbReference type="ARBA" id="ARBA00022679"/>
    </source>
</evidence>
<dbReference type="InterPro" id="IPR052047">
    <property type="entry name" value="GH94_Enzymes"/>
</dbReference>
<dbReference type="Gene3D" id="2.60.420.10">
    <property type="entry name" value="Maltose phosphorylase, domain 3"/>
    <property type="match status" value="1"/>
</dbReference>
<dbReference type="SMART" id="SM01068">
    <property type="entry name" value="CBM_X"/>
    <property type="match status" value="1"/>
</dbReference>
<dbReference type="HOGENOM" id="CLU_019054_0_0_9"/>